<accession>A0A2N5TXD1</accession>
<proteinExistence type="predicted"/>
<feature type="region of interest" description="Disordered" evidence="1">
    <location>
        <begin position="59"/>
        <end position="100"/>
    </location>
</feature>
<feature type="region of interest" description="Disordered" evidence="1">
    <location>
        <begin position="116"/>
        <end position="160"/>
    </location>
</feature>
<organism evidence="2 3">
    <name type="scientific">Puccinia coronata f. sp. avenae</name>
    <dbReference type="NCBI Taxonomy" id="200324"/>
    <lineage>
        <taxon>Eukaryota</taxon>
        <taxon>Fungi</taxon>
        <taxon>Dikarya</taxon>
        <taxon>Basidiomycota</taxon>
        <taxon>Pucciniomycotina</taxon>
        <taxon>Pucciniomycetes</taxon>
        <taxon>Pucciniales</taxon>
        <taxon>Pucciniaceae</taxon>
        <taxon>Puccinia</taxon>
    </lineage>
</organism>
<dbReference type="AlphaFoldDB" id="A0A2N5TXD1"/>
<dbReference type="Proteomes" id="UP000235392">
    <property type="component" value="Unassembled WGS sequence"/>
</dbReference>
<dbReference type="PANTHER" id="PTHR33246:SF51">
    <property type="entry name" value="MYB_SANT-LIKE DOMAIN-CONTAINING PROTEIN"/>
    <property type="match status" value="1"/>
</dbReference>
<feature type="compositionally biased region" description="Polar residues" evidence="1">
    <location>
        <begin position="76"/>
        <end position="91"/>
    </location>
</feature>
<protein>
    <submittedName>
        <fullName evidence="2">Uncharacterized protein</fullName>
    </submittedName>
</protein>
<dbReference type="EMBL" id="PGCI01000307">
    <property type="protein sequence ID" value="PLW30156.1"/>
    <property type="molecule type" value="Genomic_DNA"/>
</dbReference>
<comment type="caution">
    <text evidence="2">The sequence shown here is derived from an EMBL/GenBank/DDBJ whole genome shotgun (WGS) entry which is preliminary data.</text>
</comment>
<feature type="compositionally biased region" description="Low complexity" evidence="1">
    <location>
        <begin position="137"/>
        <end position="151"/>
    </location>
</feature>
<evidence type="ECO:0000256" key="1">
    <source>
        <dbReference type="SAM" id="MobiDB-lite"/>
    </source>
</evidence>
<dbReference type="PANTHER" id="PTHR33246">
    <property type="entry name" value="CCHC-TYPE DOMAIN-CONTAINING PROTEIN"/>
    <property type="match status" value="1"/>
</dbReference>
<evidence type="ECO:0000313" key="3">
    <source>
        <dbReference type="Proteomes" id="UP000235392"/>
    </source>
</evidence>
<name>A0A2N5TXD1_9BASI</name>
<gene>
    <name evidence="2" type="ORF">PCASD_16478</name>
</gene>
<evidence type="ECO:0000313" key="2">
    <source>
        <dbReference type="EMBL" id="PLW30156.1"/>
    </source>
</evidence>
<sequence length="210" mass="22297">MANHIALDPALIGKSSVLTPLNAASTPNVAPTPSNMVAPPSNVVASQSACVQGLRQSVRLNPNVPNSTSSTPPIALQQSISMNPSNQTNLTQKKRPQETKAEMAAYREELARAKKLKAAEKEKAKAKKKAPRSCSKAAQSQAPAPAGTQSAISDDPPNTNGPFILDDYANICSYLEDEHNYKQLYGTGSKTNIGGRHLTKTTAYDVLLST</sequence>
<feature type="compositionally biased region" description="Low complexity" evidence="1">
    <location>
        <begin position="61"/>
        <end position="73"/>
    </location>
</feature>
<dbReference type="Gene3D" id="3.20.20.140">
    <property type="entry name" value="Metal-dependent hydrolases"/>
    <property type="match status" value="1"/>
</dbReference>
<reference evidence="2 3" key="1">
    <citation type="submission" date="2017-11" db="EMBL/GenBank/DDBJ databases">
        <title>De novo assembly and phasing of dikaryotic genomes from two isolates of Puccinia coronata f. sp. avenae, the causal agent of oat crown rust.</title>
        <authorList>
            <person name="Miller M.E."/>
            <person name="Zhang Y."/>
            <person name="Omidvar V."/>
            <person name="Sperschneider J."/>
            <person name="Schwessinger B."/>
            <person name="Raley C."/>
            <person name="Palmer J.M."/>
            <person name="Garnica D."/>
            <person name="Upadhyaya N."/>
            <person name="Rathjen J."/>
            <person name="Taylor J.M."/>
            <person name="Park R.F."/>
            <person name="Dodds P.N."/>
            <person name="Hirsch C.D."/>
            <person name="Kianian S.F."/>
            <person name="Figueroa M."/>
        </authorList>
    </citation>
    <scope>NUCLEOTIDE SEQUENCE [LARGE SCALE GENOMIC DNA]</scope>
    <source>
        <strain evidence="2">12SD80</strain>
    </source>
</reference>